<evidence type="ECO:0008006" key="13">
    <source>
        <dbReference type="Google" id="ProtNLM"/>
    </source>
</evidence>
<evidence type="ECO:0000259" key="10">
    <source>
        <dbReference type="Pfam" id="PF12949"/>
    </source>
</evidence>
<dbReference type="Proteomes" id="UP000005220">
    <property type="component" value="Chromosome 9"/>
</dbReference>
<reference evidence="11 12" key="1">
    <citation type="journal article" date="2011" name="Proc. Natl. Acad. Sci. U.S.A.">
        <title>Evolutionary erosion of yeast sex chromosomes by mating-type switching accidents.</title>
        <authorList>
            <person name="Gordon J.L."/>
            <person name="Armisen D."/>
            <person name="Proux-Wera E."/>
            <person name="Oheigeartaigh S.S."/>
            <person name="Byrne K.P."/>
            <person name="Wolfe K.H."/>
        </authorList>
    </citation>
    <scope>NUCLEOTIDE SEQUENCE [LARGE SCALE GENOMIC DNA]</scope>
    <source>
        <strain evidence="12">ATCC 22294 / BCRC 22015 / CBS 2517 / CECT 1963 / NBRC 1671 / NRRL Y-8276</strain>
    </source>
</reference>
<name>H2AZU3_KAZAF</name>
<dbReference type="PANTHER" id="PTHR47808">
    <property type="entry name" value="INNER NUCLEAR MEMBRANE PROTEIN HEH2-RELATED"/>
    <property type="match status" value="1"/>
</dbReference>
<feature type="transmembrane region" description="Helical" evidence="8">
    <location>
        <begin position="283"/>
        <end position="300"/>
    </location>
</feature>
<comment type="subcellular location">
    <subcellularLocation>
        <location evidence="1">Nucleus inner membrane</location>
    </subcellularLocation>
</comment>
<dbReference type="PANTHER" id="PTHR47808:SF2">
    <property type="entry name" value="LEM DOMAIN-CONTAINING PROTEIN 2"/>
    <property type="match status" value="1"/>
</dbReference>
<dbReference type="STRING" id="1071382.H2AZU3"/>
<dbReference type="eggNOG" id="ENOG502QVG5">
    <property type="taxonomic scope" value="Eukaryota"/>
</dbReference>
<keyword evidence="5 8" id="KW-0472">Membrane</keyword>
<evidence type="ECO:0000256" key="6">
    <source>
        <dbReference type="ARBA" id="ARBA00023242"/>
    </source>
</evidence>
<dbReference type="GO" id="GO:0034399">
    <property type="term" value="C:nuclear periphery"/>
    <property type="evidence" value="ECO:0007669"/>
    <property type="project" value="TreeGrafter"/>
</dbReference>
<accession>H2AZU3</accession>
<feature type="compositionally biased region" description="Basic and acidic residues" evidence="7">
    <location>
        <begin position="122"/>
        <end position="137"/>
    </location>
</feature>
<dbReference type="InterPro" id="IPR018996">
    <property type="entry name" value="Man1/Src1-like_C"/>
</dbReference>
<dbReference type="RefSeq" id="XP_003959028.1">
    <property type="nucleotide sequence ID" value="XM_003958979.1"/>
</dbReference>
<evidence type="ECO:0000256" key="1">
    <source>
        <dbReference type="ARBA" id="ARBA00004540"/>
    </source>
</evidence>
<feature type="compositionally biased region" description="Polar residues" evidence="7">
    <location>
        <begin position="195"/>
        <end position="205"/>
    </location>
</feature>
<evidence type="ECO:0000256" key="3">
    <source>
        <dbReference type="ARBA" id="ARBA00022692"/>
    </source>
</evidence>
<keyword evidence="4 8" id="KW-1133">Transmembrane helix</keyword>
<protein>
    <recommendedName>
        <fullName evidence="13">Man1/Src1 C-terminal domain-containing protein</fullName>
    </recommendedName>
</protein>
<proteinExistence type="predicted"/>
<evidence type="ECO:0000313" key="11">
    <source>
        <dbReference type="EMBL" id="CCF59893.1"/>
    </source>
</evidence>
<feature type="region of interest" description="Disordered" evidence="7">
    <location>
        <begin position="51"/>
        <end position="226"/>
    </location>
</feature>
<feature type="domain" description="Man1/Src1-like C-terminal" evidence="9">
    <location>
        <begin position="289"/>
        <end position="623"/>
    </location>
</feature>
<dbReference type="OrthoDB" id="2503928at2759"/>
<dbReference type="InterPro" id="IPR044780">
    <property type="entry name" value="Heh2/Src1"/>
</dbReference>
<evidence type="ECO:0000256" key="7">
    <source>
        <dbReference type="SAM" id="MobiDB-lite"/>
    </source>
</evidence>
<evidence type="ECO:0000256" key="5">
    <source>
        <dbReference type="ARBA" id="ARBA00023136"/>
    </source>
</evidence>
<feature type="transmembrane region" description="Helical" evidence="8">
    <location>
        <begin position="511"/>
        <end position="529"/>
    </location>
</feature>
<keyword evidence="12" id="KW-1185">Reference proteome</keyword>
<keyword evidence="6" id="KW-0539">Nucleus</keyword>
<evidence type="ECO:0000256" key="4">
    <source>
        <dbReference type="ARBA" id="ARBA00022989"/>
    </source>
</evidence>
<dbReference type="InterPro" id="IPR025856">
    <property type="entry name" value="HeH/LEM_domain"/>
</dbReference>
<dbReference type="EMBL" id="HE650829">
    <property type="protein sequence ID" value="CCF59893.1"/>
    <property type="molecule type" value="Genomic_DNA"/>
</dbReference>
<keyword evidence="2" id="KW-0597">Phosphoprotein</keyword>
<sequence length="625" mass="71847">MDYLEPRFDPNNSKVADLRRILFENNVVFPTKAKKSTLVGLFEEEVRPKISSLRKKHKNVKPSSEGIVNASSASSSLPERKKRTRETKNKEEKVDEDGDVKMEETTPSKSRESRNRKKRKTGERSRTSSPVKRESKASVKSSPTKSESKSLIMEKPEESEKTFEQRTPRATRSLKTEGVAATEPSPSKGRKRSNRSVIDTSNLNISEELPRRLRSADTKKTEPSKEKEMAAAAFSEQLEESMPQIIPTSFQQKCHAKLEKMRKIMSCQKVQPFAKMMAGNFKAYLIFSIIALPILFALWYREQRIRVGYCGKELPLIPLASGRTDNVFFQKIDSLLKFVKPKCLPCPSNAKCYSLMDMDCYPQFKRYSSIFKLNGLIPLTDYCIIDNTKEKLVNKMVNYMLKKLRSKNGSVDCGTAKSDLISGMIEDDLYDSIYEKFSNKYSDDEFEELWSEALDKLEDLKEIKISVTDIIGPDQMKIIRSTSKKSIGLKCRLGSPLLKNFRDVLSTCIKLRYVTAIIAIFGIISFFTFKYTRKCLTRRKLITFYTEKAIEKLKKAKRTRNNSSGLDTLQIRDDVLSEVTNLKDKNYFWSQMMKRMDADEKNIASTQIEVHGEIIKYWNWIGNDN</sequence>
<evidence type="ECO:0000256" key="8">
    <source>
        <dbReference type="SAM" id="Phobius"/>
    </source>
</evidence>
<dbReference type="GO" id="GO:0005637">
    <property type="term" value="C:nuclear inner membrane"/>
    <property type="evidence" value="ECO:0007669"/>
    <property type="project" value="UniProtKB-SubCell"/>
</dbReference>
<keyword evidence="3 8" id="KW-0812">Transmembrane</keyword>
<dbReference type="KEGG" id="kaf:KAFR_0I01120"/>
<dbReference type="GeneID" id="13883529"/>
<feature type="compositionally biased region" description="Basic and acidic residues" evidence="7">
    <location>
        <begin position="86"/>
        <end position="113"/>
    </location>
</feature>
<organism evidence="11 12">
    <name type="scientific">Kazachstania africana (strain ATCC 22294 / BCRC 22015 / CBS 2517 / CECT 1963 / NBRC 1671 / NRRL Y-8276)</name>
    <name type="common">Yeast</name>
    <name type="synonym">Kluyveromyces africanus</name>
    <dbReference type="NCBI Taxonomy" id="1071382"/>
    <lineage>
        <taxon>Eukaryota</taxon>
        <taxon>Fungi</taxon>
        <taxon>Dikarya</taxon>
        <taxon>Ascomycota</taxon>
        <taxon>Saccharomycotina</taxon>
        <taxon>Saccharomycetes</taxon>
        <taxon>Saccharomycetales</taxon>
        <taxon>Saccharomycetaceae</taxon>
        <taxon>Kazachstania</taxon>
    </lineage>
</organism>
<dbReference type="Pfam" id="PF09402">
    <property type="entry name" value="MSC"/>
    <property type="match status" value="1"/>
</dbReference>
<evidence type="ECO:0000256" key="2">
    <source>
        <dbReference type="ARBA" id="ARBA00022553"/>
    </source>
</evidence>
<feature type="compositionally biased region" description="Basic and acidic residues" evidence="7">
    <location>
        <begin position="146"/>
        <end position="167"/>
    </location>
</feature>
<dbReference type="GO" id="GO:0003682">
    <property type="term" value="F:chromatin binding"/>
    <property type="evidence" value="ECO:0007669"/>
    <property type="project" value="InterPro"/>
</dbReference>
<dbReference type="AlphaFoldDB" id="H2AZU3"/>
<feature type="domain" description="HeH/LEM" evidence="10">
    <location>
        <begin position="12"/>
        <end position="44"/>
    </location>
</feature>
<dbReference type="GO" id="GO:0071763">
    <property type="term" value="P:nuclear membrane organization"/>
    <property type="evidence" value="ECO:0007669"/>
    <property type="project" value="TreeGrafter"/>
</dbReference>
<dbReference type="GO" id="GO:0005783">
    <property type="term" value="C:endoplasmic reticulum"/>
    <property type="evidence" value="ECO:0007669"/>
    <property type="project" value="TreeGrafter"/>
</dbReference>
<dbReference type="InterPro" id="IPR041885">
    <property type="entry name" value="MAN1_winged_helix_dom"/>
</dbReference>
<feature type="compositionally biased region" description="Basic and acidic residues" evidence="7">
    <location>
        <begin position="208"/>
        <end position="226"/>
    </location>
</feature>
<evidence type="ECO:0000259" key="9">
    <source>
        <dbReference type="Pfam" id="PF09402"/>
    </source>
</evidence>
<dbReference type="InParanoid" id="H2AZU3"/>
<dbReference type="CDD" id="cd12935">
    <property type="entry name" value="LEM_like"/>
    <property type="match status" value="1"/>
</dbReference>
<dbReference type="Gene3D" id="1.10.10.1180">
    <property type="entry name" value="MAN1, winged-helix domain"/>
    <property type="match status" value="1"/>
</dbReference>
<dbReference type="HOGENOM" id="CLU_010838_0_0_1"/>
<evidence type="ECO:0000313" key="12">
    <source>
        <dbReference type="Proteomes" id="UP000005220"/>
    </source>
</evidence>
<dbReference type="Pfam" id="PF12949">
    <property type="entry name" value="HeH"/>
    <property type="match status" value="1"/>
</dbReference>
<gene>
    <name evidence="11" type="primary">KAFR0I01120</name>
    <name evidence="11" type="ORF">KAFR_0I01120</name>
</gene>